<protein>
    <submittedName>
        <fullName evidence="2">Pyridoxamine 5'-phosphate oxidase-related FMN-binding protein</fullName>
    </submittedName>
</protein>
<dbReference type="SUPFAM" id="SSF50475">
    <property type="entry name" value="FMN-binding split barrel"/>
    <property type="match status" value="1"/>
</dbReference>
<proteinExistence type="predicted"/>
<dbReference type="Proteomes" id="UP000218785">
    <property type="component" value="Chromosome"/>
</dbReference>
<name>A0A1Z4MZN3_9CYAN</name>
<dbReference type="Gene3D" id="2.30.110.10">
    <property type="entry name" value="Electron Transport, Fmn-binding Protein, Chain A"/>
    <property type="match status" value="1"/>
</dbReference>
<dbReference type="Pfam" id="PF01243">
    <property type="entry name" value="PNPOx_N"/>
    <property type="match status" value="1"/>
</dbReference>
<dbReference type="InterPro" id="IPR011576">
    <property type="entry name" value="Pyridox_Oxase_N"/>
</dbReference>
<accession>A0A1Z4MZN3</accession>
<feature type="domain" description="Pyridoxamine 5'-phosphate oxidase N-terminal" evidence="1">
    <location>
        <begin position="29"/>
        <end position="154"/>
    </location>
</feature>
<reference evidence="2 3" key="1">
    <citation type="submission" date="2017-06" db="EMBL/GenBank/DDBJ databases">
        <title>Genome sequencing of cyanobaciteial culture collection at National Institute for Environmental Studies (NIES).</title>
        <authorList>
            <person name="Hirose Y."/>
            <person name="Shimura Y."/>
            <person name="Fujisawa T."/>
            <person name="Nakamura Y."/>
            <person name="Kawachi M."/>
        </authorList>
    </citation>
    <scope>NUCLEOTIDE SEQUENCE [LARGE SCALE GENOMIC DNA]</scope>
    <source>
        <strain evidence="2 3">NIES-37</strain>
    </source>
</reference>
<evidence type="ECO:0000259" key="1">
    <source>
        <dbReference type="Pfam" id="PF01243"/>
    </source>
</evidence>
<organism evidence="2 3">
    <name type="scientific">Tolypothrix tenuis PCC 7101</name>
    <dbReference type="NCBI Taxonomy" id="231146"/>
    <lineage>
        <taxon>Bacteria</taxon>
        <taxon>Bacillati</taxon>
        <taxon>Cyanobacteriota</taxon>
        <taxon>Cyanophyceae</taxon>
        <taxon>Nostocales</taxon>
        <taxon>Tolypothrichaceae</taxon>
        <taxon>Tolypothrix</taxon>
    </lineage>
</organism>
<sequence length="188" mass="21125">MLEPASPTNRWVNTIDSQNPEVIAQACRIIAKNIYCTLSTCSADGYPWVSPLLFAYDEDWNIYWSSAIASQHSQHIYNNHGRVAIAIFDSSISEGAVEGLYLTGTASQLNPDAAETVLQLLLQRATKKHNRTALDYLNDSPRRFYQCKPQEVWITGKRVAVGNQLVDTKIQLNLSNLREAKLIEQSQI</sequence>
<evidence type="ECO:0000313" key="2">
    <source>
        <dbReference type="EMBL" id="BAY98937.1"/>
    </source>
</evidence>
<dbReference type="KEGG" id="ttq:NIES37_29150"/>
<evidence type="ECO:0000313" key="3">
    <source>
        <dbReference type="Proteomes" id="UP000218785"/>
    </source>
</evidence>
<dbReference type="InterPro" id="IPR012349">
    <property type="entry name" value="Split_barrel_FMN-bd"/>
</dbReference>
<gene>
    <name evidence="2" type="ORF">NIES37_29150</name>
</gene>
<dbReference type="AlphaFoldDB" id="A0A1Z4MZN3"/>
<dbReference type="EMBL" id="AP018248">
    <property type="protein sequence ID" value="BAY98937.1"/>
    <property type="molecule type" value="Genomic_DNA"/>
</dbReference>
<dbReference type="RefSeq" id="WP_096576724.1">
    <property type="nucleotide sequence ID" value="NZ_CAWNJS010000001.1"/>
</dbReference>
<keyword evidence="3" id="KW-1185">Reference proteome</keyword>